<evidence type="ECO:0000259" key="1">
    <source>
        <dbReference type="PROSITE" id="PS51819"/>
    </source>
</evidence>
<dbReference type="InterPro" id="IPR041581">
    <property type="entry name" value="Glyoxalase_6"/>
</dbReference>
<reference evidence="2 3" key="1">
    <citation type="submission" date="2024-06" db="EMBL/GenBank/DDBJ databases">
        <title>The Natural Products Discovery Center: Release of the First 8490 Sequenced Strains for Exploring Actinobacteria Biosynthetic Diversity.</title>
        <authorList>
            <person name="Kalkreuter E."/>
            <person name="Kautsar S.A."/>
            <person name="Yang D."/>
            <person name="Bader C.D."/>
            <person name="Teijaro C.N."/>
            <person name="Fluegel L."/>
            <person name="Davis C.M."/>
            <person name="Simpson J.R."/>
            <person name="Lauterbach L."/>
            <person name="Steele A.D."/>
            <person name="Gui C."/>
            <person name="Meng S."/>
            <person name="Li G."/>
            <person name="Viehrig K."/>
            <person name="Ye F."/>
            <person name="Su P."/>
            <person name="Kiefer A.F."/>
            <person name="Nichols A."/>
            <person name="Cepeda A.J."/>
            <person name="Yan W."/>
            <person name="Fan B."/>
            <person name="Jiang Y."/>
            <person name="Adhikari A."/>
            <person name="Zheng C.-J."/>
            <person name="Schuster L."/>
            <person name="Cowan T.M."/>
            <person name="Smanski M.J."/>
            <person name="Chevrette M.G."/>
            <person name="De Carvalho L.P.S."/>
            <person name="Shen B."/>
        </authorList>
    </citation>
    <scope>NUCLEOTIDE SEQUENCE [LARGE SCALE GENOMIC DNA]</scope>
    <source>
        <strain evidence="2 3">NPDC048946</strain>
    </source>
</reference>
<dbReference type="PANTHER" id="PTHR33993">
    <property type="entry name" value="GLYOXALASE-RELATED"/>
    <property type="match status" value="1"/>
</dbReference>
<evidence type="ECO:0000313" key="3">
    <source>
        <dbReference type="Proteomes" id="UP001551482"/>
    </source>
</evidence>
<dbReference type="PROSITE" id="PS51819">
    <property type="entry name" value="VOC"/>
    <property type="match status" value="2"/>
</dbReference>
<dbReference type="SUPFAM" id="SSF54593">
    <property type="entry name" value="Glyoxalase/Bleomycin resistance protein/Dihydroxybiphenyl dioxygenase"/>
    <property type="match status" value="2"/>
</dbReference>
<dbReference type="Proteomes" id="UP001551482">
    <property type="component" value="Unassembled WGS sequence"/>
</dbReference>
<evidence type="ECO:0000313" key="2">
    <source>
        <dbReference type="EMBL" id="MEU8136894.1"/>
    </source>
</evidence>
<dbReference type="CDD" id="cd07247">
    <property type="entry name" value="SgaA_N_like"/>
    <property type="match status" value="2"/>
</dbReference>
<dbReference type="InterPro" id="IPR052164">
    <property type="entry name" value="Anthracycline_SecMetBiosynth"/>
</dbReference>
<dbReference type="InterPro" id="IPR004360">
    <property type="entry name" value="Glyas_Fos-R_dOase_dom"/>
</dbReference>
<feature type="domain" description="VOC" evidence="1">
    <location>
        <begin position="137"/>
        <end position="259"/>
    </location>
</feature>
<dbReference type="InterPro" id="IPR037523">
    <property type="entry name" value="VOC_core"/>
</dbReference>
<keyword evidence="3" id="KW-1185">Reference proteome</keyword>
<sequence length="265" mass="27437">MLTTQYTPGSPIWVDLASPDVDASAAFYSTVFEWEFESRGEAAGNYGMFRLGGRIAAAAGPCRGADDTAAWTLYFHTTDVEALTKAVEQAGGTVLHPPSDMPGAGRTAHYADRAGARFAAWQPGDTKGLEVVDSAGSLAWTELLTADTAAATEFYGAVFAWQFGTAPVPGIDYTVITPAARTGGDGESGGIVALPPGVPGSDAAPQWYPYFEVADCDTAVERAVGNGASVIVAADDLPGVGRMAMLADPFGARFDVIKSALPDGM</sequence>
<dbReference type="InterPro" id="IPR029068">
    <property type="entry name" value="Glyas_Bleomycin-R_OHBP_Dase"/>
</dbReference>
<comment type="caution">
    <text evidence="2">The sequence shown here is derived from an EMBL/GenBank/DDBJ whole genome shotgun (WGS) entry which is preliminary data.</text>
</comment>
<dbReference type="EMBL" id="JBEZFP010000074">
    <property type="protein sequence ID" value="MEU8136894.1"/>
    <property type="molecule type" value="Genomic_DNA"/>
</dbReference>
<organism evidence="2 3">
    <name type="scientific">Streptodolium elevatio</name>
    <dbReference type="NCBI Taxonomy" id="3157996"/>
    <lineage>
        <taxon>Bacteria</taxon>
        <taxon>Bacillati</taxon>
        <taxon>Actinomycetota</taxon>
        <taxon>Actinomycetes</taxon>
        <taxon>Kitasatosporales</taxon>
        <taxon>Streptomycetaceae</taxon>
        <taxon>Streptodolium</taxon>
    </lineage>
</organism>
<protein>
    <submittedName>
        <fullName evidence="2">VOC family protein</fullName>
    </submittedName>
</protein>
<proteinExistence type="predicted"/>
<accession>A0ABV3DPU6</accession>
<dbReference type="Pfam" id="PF18029">
    <property type="entry name" value="Glyoxalase_6"/>
    <property type="match status" value="1"/>
</dbReference>
<name>A0ABV3DPU6_9ACTN</name>
<dbReference type="Pfam" id="PF00903">
    <property type="entry name" value="Glyoxalase"/>
    <property type="match status" value="1"/>
</dbReference>
<dbReference type="PANTHER" id="PTHR33993:SF10">
    <property type="entry name" value="CONSERVED PROTEIN"/>
    <property type="match status" value="1"/>
</dbReference>
<gene>
    <name evidence="2" type="ORF">AB0C36_25705</name>
</gene>
<feature type="domain" description="VOC" evidence="1">
    <location>
        <begin position="10"/>
        <end position="123"/>
    </location>
</feature>
<dbReference type="Gene3D" id="3.10.180.10">
    <property type="entry name" value="2,3-Dihydroxybiphenyl 1,2-Dioxygenase, domain 1"/>
    <property type="match status" value="2"/>
</dbReference>
<dbReference type="RefSeq" id="WP_358357965.1">
    <property type="nucleotide sequence ID" value="NZ_JBEZFP010000074.1"/>
</dbReference>